<feature type="transmembrane region" description="Helical" evidence="1">
    <location>
        <begin position="189"/>
        <end position="205"/>
    </location>
</feature>
<organism evidence="3 4">
    <name type="scientific">Candidatus Uhrbacteria bacterium RIFCSPLOWO2_02_FULL_53_10</name>
    <dbReference type="NCBI Taxonomy" id="1802411"/>
    <lineage>
        <taxon>Bacteria</taxon>
        <taxon>Candidatus Uhriibacteriota</taxon>
    </lineage>
</organism>
<sequence length="741" mass="84572">MQKAPALKSYLSFSAQVFLAFSVVWVLGFLYRWDSLRTSLSVQEVAIAFFSFLPIFALLILFGSLPLLFGLLIVRTINPAWQNALIAVARVAIVIPISYVVFRFLYFWGDKIDNASTDRVKMMFLVVLVCLFIAFFVLTWANLSGKFKTLDRTQRIALLLISFILTILIFGLTSAVIENRLTYKLVPAFFQYGFWFLPLFFLMYWREYARALSHVRVAMIPSAILFLVSSTVLGFAYSAKTSDVYTAPERAASPKPYDVQNVILISFDALPAERMSLYGNPRPTTPNFERLARSSYVFDRAHANADQTHLSIPSIHTGLLPYSTRLSRVGRYFAGGNIVGYMPTVLKTNGFETAYMLYRPYEGIDDIFRRVLRYNDAQPEFLDGYYGSSTRRTLEIVAQTYPFLPAHVVEGLFSDFFGQHEFDWALDSSDPPGSTKFNLAKDYMSHYAPDRFFLWVHQLPTHDGYGRYVGFEGMFLESLVTPQAVEDALEWKGPPYAPEKEPLVEEFKLIFEEYLAATDDEFGRFLDYLEEQGLMENSMIIVFSDHGEAFSKGELYHGTGLMYEQTLHVPLLIHMPGQTEGTRVSELAQLADIAPTILDALGYVSPLWMDGISLLPSMERADQALPPETRTTFSQTIPGVTRLTNVDVLKALYTFVVYRGDHKMIYRFFADYDLNEIPIEEGSYAERFFVSYPQAELFNVAQDPQEQDNLMDREPELAAELMILIQGQMEKTKAFREQIPH</sequence>
<dbReference type="InterPro" id="IPR052701">
    <property type="entry name" value="GAG_Ulvan_Degrading_Sulfatases"/>
</dbReference>
<dbReference type="Gene3D" id="3.40.720.10">
    <property type="entry name" value="Alkaline Phosphatase, subunit A"/>
    <property type="match status" value="1"/>
</dbReference>
<feature type="transmembrane region" description="Helical" evidence="1">
    <location>
        <begin position="84"/>
        <end position="102"/>
    </location>
</feature>
<proteinExistence type="predicted"/>
<dbReference type="PANTHER" id="PTHR43751">
    <property type="entry name" value="SULFATASE"/>
    <property type="match status" value="1"/>
</dbReference>
<dbReference type="Pfam" id="PF00884">
    <property type="entry name" value="Sulfatase"/>
    <property type="match status" value="1"/>
</dbReference>
<keyword evidence="1" id="KW-1133">Transmembrane helix</keyword>
<reference evidence="3 4" key="1">
    <citation type="journal article" date="2016" name="Nat. Commun.">
        <title>Thousands of microbial genomes shed light on interconnected biogeochemical processes in an aquifer system.</title>
        <authorList>
            <person name="Anantharaman K."/>
            <person name="Brown C.T."/>
            <person name="Hug L.A."/>
            <person name="Sharon I."/>
            <person name="Castelle C.J."/>
            <person name="Probst A.J."/>
            <person name="Thomas B.C."/>
            <person name="Singh A."/>
            <person name="Wilkins M.J."/>
            <person name="Karaoz U."/>
            <person name="Brodie E.L."/>
            <person name="Williams K.H."/>
            <person name="Hubbard S.S."/>
            <person name="Banfield J.F."/>
        </authorList>
    </citation>
    <scope>NUCLEOTIDE SEQUENCE [LARGE SCALE GENOMIC DNA]</scope>
</reference>
<feature type="domain" description="Sulfatase N-terminal" evidence="2">
    <location>
        <begin position="260"/>
        <end position="603"/>
    </location>
</feature>
<evidence type="ECO:0000313" key="4">
    <source>
        <dbReference type="Proteomes" id="UP000177574"/>
    </source>
</evidence>
<dbReference type="InterPro" id="IPR017850">
    <property type="entry name" value="Alkaline_phosphatase_core_sf"/>
</dbReference>
<dbReference type="SUPFAM" id="SSF53649">
    <property type="entry name" value="Alkaline phosphatase-like"/>
    <property type="match status" value="1"/>
</dbReference>
<accession>A0A1F7VH10</accession>
<dbReference type="AlphaFoldDB" id="A0A1F7VH10"/>
<dbReference type="PANTHER" id="PTHR43751:SF3">
    <property type="entry name" value="SULFATASE N-TERMINAL DOMAIN-CONTAINING PROTEIN"/>
    <property type="match status" value="1"/>
</dbReference>
<feature type="transmembrane region" description="Helical" evidence="1">
    <location>
        <begin position="122"/>
        <end position="144"/>
    </location>
</feature>
<protein>
    <recommendedName>
        <fullName evidence="2">Sulfatase N-terminal domain-containing protein</fullName>
    </recommendedName>
</protein>
<dbReference type="Proteomes" id="UP000177574">
    <property type="component" value="Unassembled WGS sequence"/>
</dbReference>
<evidence type="ECO:0000259" key="2">
    <source>
        <dbReference type="Pfam" id="PF00884"/>
    </source>
</evidence>
<feature type="transmembrane region" description="Helical" evidence="1">
    <location>
        <begin position="217"/>
        <end position="237"/>
    </location>
</feature>
<dbReference type="InterPro" id="IPR000917">
    <property type="entry name" value="Sulfatase_N"/>
</dbReference>
<feature type="transmembrane region" description="Helical" evidence="1">
    <location>
        <begin position="12"/>
        <end position="33"/>
    </location>
</feature>
<dbReference type="CDD" id="cd16148">
    <property type="entry name" value="sulfatase_like"/>
    <property type="match status" value="1"/>
</dbReference>
<evidence type="ECO:0000256" key="1">
    <source>
        <dbReference type="SAM" id="Phobius"/>
    </source>
</evidence>
<gene>
    <name evidence="3" type="ORF">A3I45_04190</name>
</gene>
<name>A0A1F7VH10_9BACT</name>
<comment type="caution">
    <text evidence="3">The sequence shown here is derived from an EMBL/GenBank/DDBJ whole genome shotgun (WGS) entry which is preliminary data.</text>
</comment>
<keyword evidence="1" id="KW-0472">Membrane</keyword>
<feature type="transmembrane region" description="Helical" evidence="1">
    <location>
        <begin position="45"/>
        <end position="72"/>
    </location>
</feature>
<evidence type="ECO:0000313" key="3">
    <source>
        <dbReference type="EMBL" id="OGL89785.1"/>
    </source>
</evidence>
<dbReference type="EMBL" id="MGET01000025">
    <property type="protein sequence ID" value="OGL89785.1"/>
    <property type="molecule type" value="Genomic_DNA"/>
</dbReference>
<feature type="transmembrane region" description="Helical" evidence="1">
    <location>
        <begin position="156"/>
        <end position="177"/>
    </location>
</feature>
<keyword evidence="1" id="KW-0812">Transmembrane</keyword>